<dbReference type="InterPro" id="IPR045741">
    <property type="entry name" value="PorV"/>
</dbReference>
<proteinExistence type="predicted"/>
<dbReference type="STRING" id="1155689.SAMN05444278_11017"/>
<dbReference type="RefSeq" id="WP_073193566.1">
    <property type="nucleotide sequence ID" value="NZ_FQTW01000010.1"/>
</dbReference>
<dbReference type="AlphaFoldDB" id="A0A1M4XRL0"/>
<evidence type="ECO:0000313" key="3">
    <source>
        <dbReference type="EMBL" id="SHE95882.1"/>
    </source>
</evidence>
<evidence type="ECO:0000313" key="4">
    <source>
        <dbReference type="Proteomes" id="UP000184462"/>
    </source>
</evidence>
<reference evidence="3 4" key="1">
    <citation type="submission" date="2016-11" db="EMBL/GenBank/DDBJ databases">
        <authorList>
            <person name="Jaros S."/>
            <person name="Januszkiewicz K."/>
            <person name="Wedrychowicz H."/>
        </authorList>
    </citation>
    <scope>NUCLEOTIDE SEQUENCE [LARGE SCALE GENOMIC DNA]</scope>
    <source>
        <strain evidence="3 4">DSM 25661</strain>
    </source>
</reference>
<organism evidence="3 4">
    <name type="scientific">Psychroflexus salarius</name>
    <dbReference type="NCBI Taxonomy" id="1155689"/>
    <lineage>
        <taxon>Bacteria</taxon>
        <taxon>Pseudomonadati</taxon>
        <taxon>Bacteroidota</taxon>
        <taxon>Flavobacteriia</taxon>
        <taxon>Flavobacteriales</taxon>
        <taxon>Flavobacteriaceae</taxon>
        <taxon>Psychroflexus</taxon>
    </lineage>
</organism>
<dbReference type="Gene3D" id="2.40.160.60">
    <property type="entry name" value="Outer membrane protein transport protein (OMPP1/FadL/TodX)"/>
    <property type="match status" value="1"/>
</dbReference>
<dbReference type="InterPro" id="IPR047799">
    <property type="entry name" value="T9SS_OM_PorV"/>
</dbReference>
<dbReference type="NCBIfam" id="NF033709">
    <property type="entry name" value="PorV_fam"/>
    <property type="match status" value="1"/>
</dbReference>
<dbReference type="Pfam" id="PF19572">
    <property type="entry name" value="PorV"/>
    <property type="match status" value="1"/>
</dbReference>
<dbReference type="Proteomes" id="UP000184462">
    <property type="component" value="Unassembled WGS sequence"/>
</dbReference>
<feature type="signal peptide" evidence="1">
    <location>
        <begin position="1"/>
        <end position="20"/>
    </location>
</feature>
<dbReference type="OrthoDB" id="9758448at2"/>
<dbReference type="EMBL" id="FQTW01000010">
    <property type="protein sequence ID" value="SHE95882.1"/>
    <property type="molecule type" value="Genomic_DNA"/>
</dbReference>
<evidence type="ECO:0000256" key="1">
    <source>
        <dbReference type="SAM" id="SignalP"/>
    </source>
</evidence>
<evidence type="ECO:0000259" key="2">
    <source>
        <dbReference type="Pfam" id="PF19572"/>
    </source>
</evidence>
<feature type="domain" description="Type IX secretion system protein PorV" evidence="2">
    <location>
        <begin position="22"/>
        <end position="262"/>
    </location>
</feature>
<gene>
    <name evidence="3" type="ORF">SAMN05444278_11017</name>
</gene>
<keyword evidence="4" id="KW-1185">Reference proteome</keyword>
<sequence>MKHSFLFSILLVLGAQNIFAQDEDRRVVATGVPFLLISGDARASGLGDQGVATRVDAFSQQWNASKYAFSQDQQGIALAFTPYLRDIATDINIAQLNYFNRISESGAFAASLKYFSLGEVELRQTADQVPQIESPNEFALDLSYSLRLSDLFSMGVTGRFISSDLRISSVDGDASAANTFAADISMFYRSEEEVYKDFNGRWRAGLSISNIGPKISYTDDDIGENFLPTNFRAGVGFDFILDPSNVIGVYAEVNKLLVPTPPKIETDENGVLTPDSQAALNDYNDTNEFSAIFSSWTDAPDGFSEELKEFTWALGAEYWYEDSFALRLGYFNESEEKGFRKFMTIGAGFKYSSITIDASYLFSTSPIQNPLEGTLRFGLTFNINSGAYYEY</sequence>
<accession>A0A1M4XRL0</accession>
<keyword evidence="1" id="KW-0732">Signal</keyword>
<dbReference type="NCBIfam" id="NF033710">
    <property type="entry name" value="T9SS_OM_PorV"/>
    <property type="match status" value="1"/>
</dbReference>
<name>A0A1M4XRL0_9FLAO</name>
<protein>
    <recommendedName>
        <fullName evidence="2">Type IX secretion system protein PorV domain-containing protein</fullName>
    </recommendedName>
</protein>
<feature type="chain" id="PRO_5012251418" description="Type IX secretion system protein PorV domain-containing protein" evidence="1">
    <location>
        <begin position="21"/>
        <end position="391"/>
    </location>
</feature>